<dbReference type="EMBL" id="BAAANT010000012">
    <property type="protein sequence ID" value="GAA2142037.1"/>
    <property type="molecule type" value="Genomic_DNA"/>
</dbReference>
<reference evidence="5 6" key="1">
    <citation type="journal article" date="2019" name="Int. J. Syst. Evol. Microbiol.">
        <title>The Global Catalogue of Microorganisms (GCM) 10K type strain sequencing project: providing services to taxonomists for standard genome sequencing and annotation.</title>
        <authorList>
            <consortium name="The Broad Institute Genomics Platform"/>
            <consortium name="The Broad Institute Genome Sequencing Center for Infectious Disease"/>
            <person name="Wu L."/>
            <person name="Ma J."/>
        </authorList>
    </citation>
    <scope>NUCLEOTIDE SEQUENCE [LARGE SCALE GENOMIC DNA]</scope>
    <source>
        <strain evidence="5 6">JCM 14560</strain>
    </source>
</reference>
<dbReference type="Proteomes" id="UP001422759">
    <property type="component" value="Unassembled WGS sequence"/>
</dbReference>
<feature type="region of interest" description="Disordered" evidence="2">
    <location>
        <begin position="376"/>
        <end position="399"/>
    </location>
</feature>
<dbReference type="Pfam" id="PF05222">
    <property type="entry name" value="AlaDh_PNT_N"/>
    <property type="match status" value="1"/>
</dbReference>
<dbReference type="InterPro" id="IPR007886">
    <property type="entry name" value="AlaDH/PNT_N"/>
</dbReference>
<evidence type="ECO:0000313" key="5">
    <source>
        <dbReference type="EMBL" id="GAA2142037.1"/>
    </source>
</evidence>
<evidence type="ECO:0000313" key="6">
    <source>
        <dbReference type="Proteomes" id="UP001422759"/>
    </source>
</evidence>
<name>A0ABN2ZGU8_9ACTN</name>
<protein>
    <submittedName>
        <fullName evidence="5">N(5)-(Carboxyethyl)ornithine synthase</fullName>
    </submittedName>
</protein>
<dbReference type="InterPro" id="IPR007698">
    <property type="entry name" value="AlaDH/PNT_NAD(H)-bd"/>
</dbReference>
<keyword evidence="6" id="KW-1185">Reference proteome</keyword>
<dbReference type="SMART" id="SM01003">
    <property type="entry name" value="AlaDh_PNT_N"/>
    <property type="match status" value="1"/>
</dbReference>
<organism evidence="5 6">
    <name type="scientific">Kitasatospora kazusensis</name>
    <dbReference type="NCBI Taxonomy" id="407974"/>
    <lineage>
        <taxon>Bacteria</taxon>
        <taxon>Bacillati</taxon>
        <taxon>Actinomycetota</taxon>
        <taxon>Actinomycetes</taxon>
        <taxon>Kitasatosporales</taxon>
        <taxon>Streptomycetaceae</taxon>
        <taxon>Kitasatospora</taxon>
    </lineage>
</organism>
<dbReference type="InterPro" id="IPR036291">
    <property type="entry name" value="NAD(P)-bd_dom_sf"/>
</dbReference>
<dbReference type="PANTHER" id="PTHR42795">
    <property type="entry name" value="ALANINE DEHYDROGENASE"/>
    <property type="match status" value="1"/>
</dbReference>
<dbReference type="SUPFAM" id="SSF51735">
    <property type="entry name" value="NAD(P)-binding Rossmann-fold domains"/>
    <property type="match status" value="1"/>
</dbReference>
<dbReference type="PANTHER" id="PTHR42795:SF1">
    <property type="entry name" value="ALANINE DEHYDROGENASE"/>
    <property type="match status" value="1"/>
</dbReference>
<sequence>MNNLSIGVLASTHKKNERRAPLHPAHLPLLDADIRGRMFLETGYGQWFGYSDDQLAPLVAGILPRRDIIADCDLVIMFKATPRDLAELRDGQILWAAPHFAQNMETTQLAIDHKLTVISMEAMRDRPEGGDFDRFVFHGVCELAGYCSVQHALQSVGRTGVWGRPLEKAVVLGFGSTGQGAALALQAHGVGSLSILTQRPSSAVTPPSDTARMAQLHYDQADPAASTVTVEGRTVPLVDFLAEHDIVVNCVMQDINAPQVYLTEEDLPRFPSGTLVVDISCDVAMGFSWARPTSFDEPLVTVGDHVRYYAVDHSPALLWDSATWEQSRPSLHYLPIIADPRAWDTDETVRRAIEVRDGEVQNPDILAYQGRSPLYPHHPLTEDSTDPGEPTRFVSLTAG</sequence>
<dbReference type="SMART" id="SM01002">
    <property type="entry name" value="AlaDh_PNT_C"/>
    <property type="match status" value="1"/>
</dbReference>
<dbReference type="Pfam" id="PF01262">
    <property type="entry name" value="AlaDh_PNT_C"/>
    <property type="match status" value="1"/>
</dbReference>
<evidence type="ECO:0000256" key="1">
    <source>
        <dbReference type="ARBA" id="ARBA00023002"/>
    </source>
</evidence>
<proteinExistence type="predicted"/>
<keyword evidence="1" id="KW-0560">Oxidoreductase</keyword>
<evidence type="ECO:0000256" key="2">
    <source>
        <dbReference type="SAM" id="MobiDB-lite"/>
    </source>
</evidence>
<dbReference type="RefSeq" id="WP_344464365.1">
    <property type="nucleotide sequence ID" value="NZ_BAAANT010000012.1"/>
</dbReference>
<dbReference type="SUPFAM" id="SSF52283">
    <property type="entry name" value="Formate/glycerate dehydrogenase catalytic domain-like"/>
    <property type="match status" value="1"/>
</dbReference>
<accession>A0ABN2ZGU8</accession>
<feature type="domain" description="Alanine dehydrogenase/pyridine nucleotide transhydrogenase N-terminal" evidence="4">
    <location>
        <begin position="7"/>
        <end position="144"/>
    </location>
</feature>
<dbReference type="Gene3D" id="3.40.50.720">
    <property type="entry name" value="NAD(P)-binding Rossmann-like Domain"/>
    <property type="match status" value="2"/>
</dbReference>
<evidence type="ECO:0000259" key="3">
    <source>
        <dbReference type="SMART" id="SM01002"/>
    </source>
</evidence>
<comment type="caution">
    <text evidence="5">The sequence shown here is derived from an EMBL/GenBank/DDBJ whole genome shotgun (WGS) entry which is preliminary data.</text>
</comment>
<evidence type="ECO:0000259" key="4">
    <source>
        <dbReference type="SMART" id="SM01003"/>
    </source>
</evidence>
<feature type="domain" description="Alanine dehydrogenase/pyridine nucleotide transhydrogenase NAD(H)-binding" evidence="3">
    <location>
        <begin position="152"/>
        <end position="310"/>
    </location>
</feature>
<gene>
    <name evidence="5" type="ORF">GCM10009760_26800</name>
</gene>